<accession>A0ABT4AHR7</accession>
<dbReference type="Pfam" id="PF09851">
    <property type="entry name" value="SHOCT"/>
    <property type="match status" value="1"/>
</dbReference>
<feature type="domain" description="SHOCT" evidence="2">
    <location>
        <begin position="326"/>
        <end position="352"/>
    </location>
</feature>
<evidence type="ECO:0000313" key="5">
    <source>
        <dbReference type="Proteomes" id="UP001207654"/>
    </source>
</evidence>
<comment type="caution">
    <text evidence="4">The sequence shown here is derived from an EMBL/GenBank/DDBJ whole genome shotgun (WGS) entry which is preliminary data.</text>
</comment>
<gene>
    <name evidence="4" type="ORF">OV287_41065</name>
</gene>
<dbReference type="PANTHER" id="PTHR37826">
    <property type="entry name" value="FLOTILLIN BAND_7_5 DOMAIN PROTEIN"/>
    <property type="match status" value="1"/>
</dbReference>
<proteinExistence type="predicted"/>
<evidence type="ECO:0000259" key="2">
    <source>
        <dbReference type="Pfam" id="PF09851"/>
    </source>
</evidence>
<dbReference type="RefSeq" id="WP_267539484.1">
    <property type="nucleotide sequence ID" value="NZ_JAPNKA010000001.1"/>
</dbReference>
<feature type="compositionally biased region" description="Basic and acidic residues" evidence="1">
    <location>
        <begin position="326"/>
        <end position="335"/>
    </location>
</feature>
<reference evidence="4 5" key="1">
    <citation type="submission" date="2022-11" db="EMBL/GenBank/DDBJ databases">
        <title>Minimal conservation of predation-associated metabolite biosynthetic gene clusters underscores biosynthetic potential of Myxococcota including descriptions for ten novel species: Archangium lansinium sp. nov., Myxococcus landrumus sp. nov., Nannocystis bai.</title>
        <authorList>
            <person name="Ahearne A."/>
            <person name="Stevens C."/>
            <person name="Phillips K."/>
        </authorList>
    </citation>
    <scope>NUCLEOTIDE SEQUENCE [LARGE SCALE GENOMIC DNA]</scope>
    <source>
        <strain evidence="4 5">MIWBW</strain>
    </source>
</reference>
<dbReference type="InterPro" id="IPR033880">
    <property type="entry name" value="SPFH_YdjI"/>
</dbReference>
<sequence>MGFFGTIKDEAQRNFIARADEAKGEIVYKYPEKNIRMLTQLTVDADEVALFVKDGKVEGKLGPGRHQLDTSNIPFLSRFVEKFTGGNMFMAEVFFVSTREFTGVKFGGPIGDVRDPETGLGIGTMVYGDFSIRVTEPEKLVVGLVGMGRTSNADFLGWFKGQVLKVTRDRIAELLVKKRWPLLDVTSGAYTEEIETEVIAGLKPHVDTYGMTVVRMGNFHVSIKEEDEATLKKLSKDVAYSRLAGGFQQYAQGQAMLGAAEGMAKGGDGSGAGAGLQGMGMGMGFGMAQMFTNQQQQNQQQQQQQQNQQQPAPAAAPADTRSPAQRLKELKELKDAGVLSDDEYNAKRAELMKLL</sequence>
<dbReference type="CDD" id="cd03408">
    <property type="entry name" value="SPFH_like_u1"/>
    <property type="match status" value="1"/>
</dbReference>
<name>A0ABT4AHR7_9BACT</name>
<dbReference type="Pfam" id="PF13421">
    <property type="entry name" value="Band_7_1"/>
    <property type="match status" value="1"/>
</dbReference>
<organism evidence="4 5">
    <name type="scientific">Archangium lansingense</name>
    <dbReference type="NCBI Taxonomy" id="2995310"/>
    <lineage>
        <taxon>Bacteria</taxon>
        <taxon>Pseudomonadati</taxon>
        <taxon>Myxococcota</taxon>
        <taxon>Myxococcia</taxon>
        <taxon>Myxococcales</taxon>
        <taxon>Cystobacterineae</taxon>
        <taxon>Archangiaceae</taxon>
        <taxon>Archangium</taxon>
    </lineage>
</organism>
<evidence type="ECO:0000313" key="4">
    <source>
        <dbReference type="EMBL" id="MCY1080856.1"/>
    </source>
</evidence>
<dbReference type="EMBL" id="JAPNKA010000001">
    <property type="protein sequence ID" value="MCY1080856.1"/>
    <property type="molecule type" value="Genomic_DNA"/>
</dbReference>
<dbReference type="PANTHER" id="PTHR37826:SF2">
    <property type="entry name" value="ZINC-RIBBON DOMAIN-CONTAINING PROTEIN"/>
    <property type="match status" value="1"/>
</dbReference>
<feature type="domain" description="SPFH" evidence="3">
    <location>
        <begin position="28"/>
        <end position="235"/>
    </location>
</feature>
<protein>
    <submittedName>
        <fullName evidence="4">SPFH domain-containing protein</fullName>
    </submittedName>
</protein>
<dbReference type="InterPro" id="IPR018649">
    <property type="entry name" value="SHOCT"/>
</dbReference>
<keyword evidence="5" id="KW-1185">Reference proteome</keyword>
<feature type="region of interest" description="Disordered" evidence="1">
    <location>
        <begin position="293"/>
        <end position="342"/>
    </location>
</feature>
<feature type="compositionally biased region" description="Low complexity" evidence="1">
    <location>
        <begin position="293"/>
        <end position="318"/>
    </location>
</feature>
<evidence type="ECO:0000259" key="3">
    <source>
        <dbReference type="Pfam" id="PF13421"/>
    </source>
</evidence>
<dbReference type="Proteomes" id="UP001207654">
    <property type="component" value="Unassembled WGS sequence"/>
</dbReference>
<evidence type="ECO:0000256" key="1">
    <source>
        <dbReference type="SAM" id="MobiDB-lite"/>
    </source>
</evidence>